<evidence type="ECO:0000256" key="2">
    <source>
        <dbReference type="ARBA" id="ARBA00004978"/>
    </source>
</evidence>
<dbReference type="EC" id="2.3.1.178" evidence="4 9"/>
<accession>A0A934Q4C5</accession>
<comment type="catalytic activity">
    <reaction evidence="8 9">
        <text>L-2,4-diaminobutanoate + acetyl-CoA = (2S)-4-acetamido-2-aminobutanoate + CoA + H(+)</text>
        <dbReference type="Rhea" id="RHEA:16901"/>
        <dbReference type="ChEBI" id="CHEBI:15378"/>
        <dbReference type="ChEBI" id="CHEBI:57287"/>
        <dbReference type="ChEBI" id="CHEBI:57288"/>
        <dbReference type="ChEBI" id="CHEBI:58761"/>
        <dbReference type="ChEBI" id="CHEBI:58929"/>
        <dbReference type="EC" id="2.3.1.178"/>
    </reaction>
</comment>
<dbReference type="EMBL" id="JAEHOH010000005">
    <property type="protein sequence ID" value="MBK0418200.1"/>
    <property type="molecule type" value="Genomic_DNA"/>
</dbReference>
<dbReference type="AlphaFoldDB" id="A0A934Q4C5"/>
<keyword evidence="12" id="KW-1185">Reference proteome</keyword>
<dbReference type="InterPro" id="IPR012772">
    <property type="entry name" value="Ectoine_EctA"/>
</dbReference>
<dbReference type="GO" id="GO:0019491">
    <property type="term" value="P:ectoine biosynthetic process"/>
    <property type="evidence" value="ECO:0007669"/>
    <property type="project" value="InterPro"/>
</dbReference>
<dbReference type="GO" id="GO:0033816">
    <property type="term" value="F:diaminobutyrate acetyltransferase activity"/>
    <property type="evidence" value="ECO:0007669"/>
    <property type="project" value="UniProtKB-EC"/>
</dbReference>
<dbReference type="InterPro" id="IPR000182">
    <property type="entry name" value="GNAT_dom"/>
</dbReference>
<proteinExistence type="inferred from homology"/>
<keyword evidence="6 9" id="KW-0808">Transferase</keyword>
<sequence length="161" mass="18076">MTTAEADVDIRIPTMEDGQHLWALARDSRVLDLNSSYSYLLWCRDFAETSAIATVADDPAGFVTGYTRPESPETLMIWQIAVGERHRGRGLALQMLEELVDRTGTSRLETTITADNDASSRLFAAFAERRGAACVSRPLFTEELYPDRHDTEFLYEIEPVA</sequence>
<dbReference type="Proteomes" id="UP000608530">
    <property type="component" value="Unassembled WGS sequence"/>
</dbReference>
<comment type="caution">
    <text evidence="11">The sequence shown here is derived from an EMBL/GenBank/DDBJ whole genome shotgun (WGS) entry which is preliminary data.</text>
</comment>
<comment type="function">
    <text evidence="1 9">Catalyzes the acetylation of L-2,4-diaminobutyrate (DABA) to gamma-N-acetyl-alpha,gamma-diaminobutyric acid (ADABA) with acetyl coenzyme A.</text>
</comment>
<evidence type="ECO:0000259" key="10">
    <source>
        <dbReference type="PROSITE" id="PS51186"/>
    </source>
</evidence>
<dbReference type="InterPro" id="IPR016181">
    <property type="entry name" value="Acyl_CoA_acyltransferase"/>
</dbReference>
<evidence type="ECO:0000313" key="12">
    <source>
        <dbReference type="Proteomes" id="UP000608530"/>
    </source>
</evidence>
<dbReference type="CDD" id="cd04301">
    <property type="entry name" value="NAT_SF"/>
    <property type="match status" value="1"/>
</dbReference>
<gene>
    <name evidence="9 11" type="primary">ectA</name>
    <name evidence="11" type="ORF">JD276_04045</name>
</gene>
<dbReference type="SUPFAM" id="SSF55729">
    <property type="entry name" value="Acyl-CoA N-acyltransferases (Nat)"/>
    <property type="match status" value="1"/>
</dbReference>
<organism evidence="11 12">
    <name type="scientific">Leucobacter chromiisoli</name>
    <dbReference type="NCBI Taxonomy" id="2796471"/>
    <lineage>
        <taxon>Bacteria</taxon>
        <taxon>Bacillati</taxon>
        <taxon>Actinomycetota</taxon>
        <taxon>Actinomycetes</taxon>
        <taxon>Micrococcales</taxon>
        <taxon>Microbacteriaceae</taxon>
        <taxon>Leucobacter</taxon>
    </lineage>
</organism>
<dbReference type="Pfam" id="PF00583">
    <property type="entry name" value="Acetyltransf_1"/>
    <property type="match status" value="1"/>
</dbReference>
<evidence type="ECO:0000256" key="1">
    <source>
        <dbReference type="ARBA" id="ARBA00003741"/>
    </source>
</evidence>
<dbReference type="PROSITE" id="PS51186">
    <property type="entry name" value="GNAT"/>
    <property type="match status" value="1"/>
</dbReference>
<name>A0A934Q4C5_9MICO</name>
<dbReference type="RefSeq" id="WP_200114136.1">
    <property type="nucleotide sequence ID" value="NZ_JAEHOH010000005.1"/>
</dbReference>
<evidence type="ECO:0000256" key="6">
    <source>
        <dbReference type="ARBA" id="ARBA00022679"/>
    </source>
</evidence>
<evidence type="ECO:0000256" key="7">
    <source>
        <dbReference type="ARBA" id="ARBA00023315"/>
    </source>
</evidence>
<dbReference type="Gene3D" id="3.40.630.30">
    <property type="match status" value="1"/>
</dbReference>
<keyword evidence="7 9" id="KW-0012">Acyltransferase</keyword>
<evidence type="ECO:0000256" key="9">
    <source>
        <dbReference type="RuleBase" id="RU365045"/>
    </source>
</evidence>
<comment type="similarity">
    <text evidence="3 9">Belongs to the acetyltransferase family. EctA subfamily.</text>
</comment>
<reference evidence="11" key="1">
    <citation type="submission" date="2020-12" db="EMBL/GenBank/DDBJ databases">
        <title>Leucobacter sp. CAS1, isolated from Chromium sludge.</title>
        <authorList>
            <person name="Xu Z."/>
        </authorList>
    </citation>
    <scope>NUCLEOTIDE SEQUENCE</scope>
    <source>
        <strain evidence="11">CSA1</strain>
    </source>
</reference>
<evidence type="ECO:0000256" key="5">
    <source>
        <dbReference type="ARBA" id="ARBA00017935"/>
    </source>
</evidence>
<comment type="pathway">
    <text evidence="2 9">Amine and polyamine biosynthesis; ectoine biosynthesis; L-ectoine from L-aspartate 4-semialdehyde: step 2/3.</text>
</comment>
<protein>
    <recommendedName>
        <fullName evidence="5 9">L-2,4-diaminobutyric acid acetyltransferase</fullName>
        <shortName evidence="9">DABA acetyltransferase</shortName>
        <ecNumber evidence="4 9">2.3.1.178</ecNumber>
    </recommendedName>
</protein>
<evidence type="ECO:0000256" key="3">
    <source>
        <dbReference type="ARBA" id="ARBA00010712"/>
    </source>
</evidence>
<dbReference type="NCBIfam" id="TIGR02406">
    <property type="entry name" value="ectoine_EctA"/>
    <property type="match status" value="1"/>
</dbReference>
<evidence type="ECO:0000256" key="8">
    <source>
        <dbReference type="ARBA" id="ARBA00048924"/>
    </source>
</evidence>
<evidence type="ECO:0000256" key="4">
    <source>
        <dbReference type="ARBA" id="ARBA00012355"/>
    </source>
</evidence>
<evidence type="ECO:0000313" key="11">
    <source>
        <dbReference type="EMBL" id="MBK0418200.1"/>
    </source>
</evidence>
<feature type="domain" description="N-acetyltransferase" evidence="10">
    <location>
        <begin position="8"/>
        <end position="158"/>
    </location>
</feature>